<protein>
    <submittedName>
        <fullName evidence="2">Uncharacterized protein</fullName>
    </submittedName>
</protein>
<organism evidence="2 3">
    <name type="scientific">Trichinella papuae</name>
    <dbReference type="NCBI Taxonomy" id="268474"/>
    <lineage>
        <taxon>Eukaryota</taxon>
        <taxon>Metazoa</taxon>
        <taxon>Ecdysozoa</taxon>
        <taxon>Nematoda</taxon>
        <taxon>Enoplea</taxon>
        <taxon>Dorylaimia</taxon>
        <taxon>Trichinellida</taxon>
        <taxon>Trichinellidae</taxon>
        <taxon>Trichinella</taxon>
    </lineage>
</organism>
<sequence>MEEKININYDTSSPLHPPPPPPPFSHVLQKFRQAVALSSNNLRLLFSDQDIQILYYRSPER</sequence>
<dbReference type="AlphaFoldDB" id="A0A0V1MMI0"/>
<accession>A0A0V1MMI0</accession>
<name>A0A0V1MMI0_9BILA</name>
<evidence type="ECO:0000313" key="2">
    <source>
        <dbReference type="EMBL" id="KRZ72478.1"/>
    </source>
</evidence>
<reference evidence="2 3" key="1">
    <citation type="submission" date="2015-01" db="EMBL/GenBank/DDBJ databases">
        <title>Evolution of Trichinella species and genotypes.</title>
        <authorList>
            <person name="Korhonen P.K."/>
            <person name="Edoardo P."/>
            <person name="Giuseppe L.R."/>
            <person name="Gasser R.B."/>
        </authorList>
    </citation>
    <scope>NUCLEOTIDE SEQUENCE [LARGE SCALE GENOMIC DNA]</scope>
    <source>
        <strain evidence="2">ISS1980</strain>
    </source>
</reference>
<dbReference type="EMBL" id="JYDO01000078">
    <property type="protein sequence ID" value="KRZ72478.1"/>
    <property type="molecule type" value="Genomic_DNA"/>
</dbReference>
<evidence type="ECO:0000256" key="1">
    <source>
        <dbReference type="SAM" id="MobiDB-lite"/>
    </source>
</evidence>
<comment type="caution">
    <text evidence="2">The sequence shown here is derived from an EMBL/GenBank/DDBJ whole genome shotgun (WGS) entry which is preliminary data.</text>
</comment>
<gene>
    <name evidence="2" type="ORF">T10_7109</name>
</gene>
<feature type="region of interest" description="Disordered" evidence="1">
    <location>
        <begin position="1"/>
        <end position="23"/>
    </location>
</feature>
<evidence type="ECO:0000313" key="3">
    <source>
        <dbReference type="Proteomes" id="UP000054843"/>
    </source>
</evidence>
<keyword evidence="3" id="KW-1185">Reference proteome</keyword>
<proteinExistence type="predicted"/>
<dbReference type="Proteomes" id="UP000054843">
    <property type="component" value="Unassembled WGS sequence"/>
</dbReference>